<evidence type="ECO:0000256" key="2">
    <source>
        <dbReference type="ARBA" id="ARBA00022475"/>
    </source>
</evidence>
<feature type="transmembrane region" description="Helical" evidence="7">
    <location>
        <begin position="447"/>
        <end position="471"/>
    </location>
</feature>
<dbReference type="InterPro" id="IPR017800">
    <property type="entry name" value="ADOP"/>
</dbReference>
<evidence type="ECO:0000256" key="3">
    <source>
        <dbReference type="ARBA" id="ARBA00022692"/>
    </source>
</evidence>
<organism evidence="10 11">
    <name type="scientific">Oleiharenicola lentus</name>
    <dbReference type="NCBI Taxonomy" id="2508720"/>
    <lineage>
        <taxon>Bacteria</taxon>
        <taxon>Pseudomonadati</taxon>
        <taxon>Verrucomicrobiota</taxon>
        <taxon>Opitutia</taxon>
        <taxon>Opitutales</taxon>
        <taxon>Opitutaceae</taxon>
        <taxon>Oleiharenicola</taxon>
    </lineage>
</organism>
<feature type="transmembrane region" description="Helical" evidence="7">
    <location>
        <begin position="92"/>
        <end position="115"/>
    </location>
</feature>
<keyword evidence="4 7" id="KW-1133">Transmembrane helix</keyword>
<feature type="domain" description="ABC3 transporter permease C-terminal" evidence="8">
    <location>
        <begin position="763"/>
        <end position="876"/>
    </location>
</feature>
<comment type="caution">
    <text evidence="10">The sequence shown here is derived from an EMBL/GenBank/DDBJ whole genome shotgun (WGS) entry which is preliminary data.</text>
</comment>
<feature type="transmembrane region" description="Helical" evidence="7">
    <location>
        <begin position="407"/>
        <end position="427"/>
    </location>
</feature>
<evidence type="ECO:0000256" key="1">
    <source>
        <dbReference type="ARBA" id="ARBA00004651"/>
    </source>
</evidence>
<gene>
    <name evidence="10" type="ORF">ESB00_11730</name>
</gene>
<dbReference type="Pfam" id="PF02687">
    <property type="entry name" value="FtsX"/>
    <property type="match status" value="2"/>
</dbReference>
<dbReference type="InterPro" id="IPR047928">
    <property type="entry name" value="Perm_prefix_1"/>
</dbReference>
<keyword evidence="5 7" id="KW-0472">Membrane</keyword>
<comment type="similarity">
    <text evidence="6">Belongs to the ABC-4 integral membrane protein family.</text>
</comment>
<evidence type="ECO:0000256" key="7">
    <source>
        <dbReference type="SAM" id="Phobius"/>
    </source>
</evidence>
<accession>A0A4Q1CC29</accession>
<feature type="domain" description="MacB-like periplasmic core" evidence="9">
    <location>
        <begin position="498"/>
        <end position="725"/>
    </location>
</feature>
<comment type="subcellular location">
    <subcellularLocation>
        <location evidence="1">Cell membrane</location>
        <topology evidence="1">Multi-pass membrane protein</topology>
    </subcellularLocation>
</comment>
<dbReference type="AlphaFoldDB" id="A0A4Q1CC29"/>
<feature type="transmembrane region" description="Helical" evidence="7">
    <location>
        <begin position="757"/>
        <end position="780"/>
    </location>
</feature>
<name>A0A4Q1CC29_9BACT</name>
<dbReference type="InterPro" id="IPR025857">
    <property type="entry name" value="MacB_PCD"/>
</dbReference>
<dbReference type="PANTHER" id="PTHR30572:SF4">
    <property type="entry name" value="ABC TRANSPORTER PERMEASE YTRF"/>
    <property type="match status" value="1"/>
</dbReference>
<feature type="domain" description="ABC3 transporter permease C-terminal" evidence="8">
    <location>
        <begin position="359"/>
        <end position="474"/>
    </location>
</feature>
<evidence type="ECO:0000256" key="4">
    <source>
        <dbReference type="ARBA" id="ARBA00022989"/>
    </source>
</evidence>
<evidence type="ECO:0000313" key="11">
    <source>
        <dbReference type="Proteomes" id="UP000290218"/>
    </source>
</evidence>
<feature type="transmembrane region" description="Helical" evidence="7">
    <location>
        <begin position="492"/>
        <end position="516"/>
    </location>
</feature>
<evidence type="ECO:0000256" key="6">
    <source>
        <dbReference type="ARBA" id="ARBA00038076"/>
    </source>
</evidence>
<keyword evidence="2" id="KW-1003">Cell membrane</keyword>
<dbReference type="NCBIfam" id="TIGR03434">
    <property type="entry name" value="ADOP"/>
    <property type="match status" value="1"/>
</dbReference>
<dbReference type="NCBIfam" id="NF038403">
    <property type="entry name" value="perm_prefix_1"/>
    <property type="match status" value="1"/>
</dbReference>
<reference evidence="10 11" key="1">
    <citation type="submission" date="2019-01" db="EMBL/GenBank/DDBJ databases">
        <title>Lacunisphaera sp. strain TWA-58.</title>
        <authorList>
            <person name="Chen W.-M."/>
        </authorList>
    </citation>
    <scope>NUCLEOTIDE SEQUENCE [LARGE SCALE GENOMIC DNA]</scope>
    <source>
        <strain evidence="10 11">TWA-58</strain>
    </source>
</reference>
<dbReference type="EMBL" id="SDHX01000001">
    <property type="protein sequence ID" value="RXK56501.1"/>
    <property type="molecule type" value="Genomic_DNA"/>
</dbReference>
<evidence type="ECO:0000259" key="8">
    <source>
        <dbReference type="Pfam" id="PF02687"/>
    </source>
</evidence>
<dbReference type="GO" id="GO:0005886">
    <property type="term" value="C:plasma membrane"/>
    <property type="evidence" value="ECO:0007669"/>
    <property type="project" value="UniProtKB-SubCell"/>
</dbReference>
<keyword evidence="3 7" id="KW-0812">Transmembrane</keyword>
<feature type="domain" description="MacB-like periplasmic core" evidence="9">
    <location>
        <begin position="94"/>
        <end position="309"/>
    </location>
</feature>
<evidence type="ECO:0000313" key="10">
    <source>
        <dbReference type="EMBL" id="RXK56501.1"/>
    </source>
</evidence>
<protein>
    <submittedName>
        <fullName evidence="10">ABC transporter permease</fullName>
    </submittedName>
</protein>
<proteinExistence type="inferred from homology"/>
<evidence type="ECO:0000256" key="5">
    <source>
        <dbReference type="ARBA" id="ARBA00023136"/>
    </source>
</evidence>
<keyword evidence="11" id="KW-1185">Reference proteome</keyword>
<dbReference type="RefSeq" id="WP_129047869.1">
    <property type="nucleotide sequence ID" value="NZ_SDHX01000001.1"/>
</dbReference>
<feature type="transmembrane region" description="Helical" evidence="7">
    <location>
        <begin position="817"/>
        <end position="834"/>
    </location>
</feature>
<feature type="transmembrane region" description="Helical" evidence="7">
    <location>
        <begin position="846"/>
        <end position="866"/>
    </location>
</feature>
<dbReference type="Proteomes" id="UP000290218">
    <property type="component" value="Unassembled WGS sequence"/>
</dbReference>
<dbReference type="Pfam" id="PF12704">
    <property type="entry name" value="MacB_PCD"/>
    <property type="match status" value="2"/>
</dbReference>
<dbReference type="GO" id="GO:0022857">
    <property type="term" value="F:transmembrane transporter activity"/>
    <property type="evidence" value="ECO:0007669"/>
    <property type="project" value="TreeGrafter"/>
</dbReference>
<dbReference type="OrthoDB" id="182582at2"/>
<evidence type="ECO:0000259" key="9">
    <source>
        <dbReference type="Pfam" id="PF12704"/>
    </source>
</evidence>
<sequence>MKLPRKFLNLFRRRELDAEMAEEMRLHVELQTERNRAAGMSPEEARYAALRLFGNVASVQEQAREGRGWVWLEQGWREWGFAFRALSRARGFSLAVIGTLVLCIGPNTAILSVLYSLVLKPLPFRDEGQLVRITNVAEKSGGAKYQSTLAQYRDFRANADRFESFALWSGQNHTIGDGSTPERVWGAQVTADFFGLLQVKPLLGRFFSSKEQVPGQDRVLVLTQSFWESRYHKDPTILGREILVADQPFVVIGVAPRQVEALDAQVRFLRPFVETPARADPLSRYEAEAIVLGRLRKGVTVEEGRAQLQVLEQRFYEGSADARLRRWHDEGGYRIGVGRVRDEETAGLRSRLLMIQGGALLVLLIGCVNVVNLWLARVSAKRMEFAVRYSLGAGRVALLRQILWESLLLTSAATVAGVGLAWGGLQIFNQYLAAIQKTIHPVTLELGVLGCVLAGVATVAVIVGVLPWALLSRSDLSVTASRTASAGRVVRRLGGALVIAQVAISIVLLVGAGLLLRSFAHVLAVKPGFDASRIVQGRVAFPKGYEDATINVATQQRVLAAMKEIPGVESAASVSDFGVMPDFGTLSVVVRGADPVAGGRQATGQFVSPEFFATMGIPILEGRAFTGTDFLRDGTAVIVDEAFAERYFPGRSAVGQEISFDAGGPPEGAPWLRIVGVVGRAQLTGLEQRDGLPFAYGPFSGAPAPAITLLLRTSRPLSDVLAEMREKLRAIDARFPLYETTTLQDVLDGLLTPRRGLVLLLGMFAGLALTLAGVGLYGVLAYDVAQRTKEIGIRSAIGATRGQIAGLILRQGVGKSCAGIGLGLMGAFYFTRFLESFLFDVKPTDPLVFLGVSALLLGVAAAASWLPARRAAKVDPVVALRAE</sequence>
<dbReference type="InterPro" id="IPR050250">
    <property type="entry name" value="Macrolide_Exporter_MacB"/>
</dbReference>
<feature type="transmembrane region" description="Helical" evidence="7">
    <location>
        <begin position="353"/>
        <end position="375"/>
    </location>
</feature>
<dbReference type="InterPro" id="IPR003838">
    <property type="entry name" value="ABC3_permease_C"/>
</dbReference>
<dbReference type="PANTHER" id="PTHR30572">
    <property type="entry name" value="MEMBRANE COMPONENT OF TRANSPORTER-RELATED"/>
    <property type="match status" value="1"/>
</dbReference>